<comment type="caution">
    <text evidence="2">The sequence shown here is derived from an EMBL/GenBank/DDBJ whole genome shotgun (WGS) entry which is preliminary data.</text>
</comment>
<dbReference type="Proteomes" id="UP001276659">
    <property type="component" value="Unassembled WGS sequence"/>
</dbReference>
<protein>
    <recommendedName>
        <fullName evidence="1">BTB domain-containing protein</fullName>
    </recommendedName>
</protein>
<proteinExistence type="predicted"/>
<dbReference type="CDD" id="cd18186">
    <property type="entry name" value="BTB_POZ_ZBTB_KLHL-like"/>
    <property type="match status" value="1"/>
</dbReference>
<dbReference type="PROSITE" id="PS50097">
    <property type="entry name" value="BTB"/>
    <property type="match status" value="1"/>
</dbReference>
<evidence type="ECO:0000259" key="1">
    <source>
        <dbReference type="PROSITE" id="PS50097"/>
    </source>
</evidence>
<keyword evidence="3" id="KW-1185">Reference proteome</keyword>
<dbReference type="Gene3D" id="3.30.710.10">
    <property type="entry name" value="Potassium Channel Kv1.1, Chain A"/>
    <property type="match status" value="1"/>
</dbReference>
<dbReference type="InterPro" id="IPR000210">
    <property type="entry name" value="BTB/POZ_dom"/>
</dbReference>
<dbReference type="EMBL" id="JASNWA010000003">
    <property type="protein sequence ID" value="KAK3178036.1"/>
    <property type="molecule type" value="Genomic_DNA"/>
</dbReference>
<accession>A0AAD9ZFC6</accession>
<dbReference type="PANTHER" id="PTHR47843">
    <property type="entry name" value="BTB DOMAIN-CONTAINING PROTEIN-RELATED"/>
    <property type="match status" value="1"/>
</dbReference>
<dbReference type="SUPFAM" id="SSF54695">
    <property type="entry name" value="POZ domain"/>
    <property type="match status" value="1"/>
</dbReference>
<gene>
    <name evidence="2" type="ORF">OEA41_000168</name>
</gene>
<dbReference type="InterPro" id="IPR011333">
    <property type="entry name" value="SKP1/BTB/POZ_sf"/>
</dbReference>
<evidence type="ECO:0000313" key="3">
    <source>
        <dbReference type="Proteomes" id="UP001276659"/>
    </source>
</evidence>
<evidence type="ECO:0000313" key="2">
    <source>
        <dbReference type="EMBL" id="KAK3178036.1"/>
    </source>
</evidence>
<dbReference type="Pfam" id="PF00651">
    <property type="entry name" value="BTB"/>
    <property type="match status" value="1"/>
</dbReference>
<feature type="domain" description="BTB" evidence="1">
    <location>
        <begin position="31"/>
        <end position="94"/>
    </location>
</feature>
<name>A0AAD9ZFC6_9LECA</name>
<reference evidence="2" key="1">
    <citation type="submission" date="2022-11" db="EMBL/GenBank/DDBJ databases">
        <title>Chromosomal genome sequence assembly and mating type (MAT) locus characterization of the leprose asexual lichenized fungus Lepraria neglecta (Nyl.) Erichsen.</title>
        <authorList>
            <person name="Allen J.L."/>
            <person name="Pfeffer B."/>
        </authorList>
    </citation>
    <scope>NUCLEOTIDE SEQUENCE</scope>
    <source>
        <strain evidence="2">Allen 5258</strain>
    </source>
</reference>
<organism evidence="2 3">
    <name type="scientific">Lepraria neglecta</name>
    <dbReference type="NCBI Taxonomy" id="209136"/>
    <lineage>
        <taxon>Eukaryota</taxon>
        <taxon>Fungi</taxon>
        <taxon>Dikarya</taxon>
        <taxon>Ascomycota</taxon>
        <taxon>Pezizomycotina</taxon>
        <taxon>Lecanoromycetes</taxon>
        <taxon>OSLEUM clade</taxon>
        <taxon>Lecanoromycetidae</taxon>
        <taxon>Lecanorales</taxon>
        <taxon>Lecanorineae</taxon>
        <taxon>Stereocaulaceae</taxon>
        <taxon>Lepraria</taxon>
    </lineage>
</organism>
<dbReference type="AlphaFoldDB" id="A0AAD9ZFC6"/>
<sequence length="96" mass="11020">MPANDQVNVFPQITKNDPTIRSFTSPIIEPVVGPDRHSFHAHTAILSKSDKLKAMLKGKWKNNIEFKIVQEDWDPETIAGLLSWIYTADYDWPEPQ</sequence>